<evidence type="ECO:0000313" key="5">
    <source>
        <dbReference type="EMBL" id="TQL57297.1"/>
    </source>
</evidence>
<evidence type="ECO:0000313" key="6">
    <source>
        <dbReference type="Proteomes" id="UP000316196"/>
    </source>
</evidence>
<dbReference type="InterPro" id="IPR036191">
    <property type="entry name" value="RRF_sf"/>
</dbReference>
<proteinExistence type="inferred from homology"/>
<evidence type="ECO:0000256" key="2">
    <source>
        <dbReference type="ARBA" id="ARBA00022917"/>
    </source>
</evidence>
<dbReference type="CDD" id="cd00520">
    <property type="entry name" value="RRF"/>
    <property type="match status" value="1"/>
</dbReference>
<sequence>MGRETATQWASSAQGKGRNVIDEILAEGELKMDAAVEHVKEEFAAIRTGRAHPGMFNSIMAEVYGQSMPIQQIATVQIVDARMVTVQPYDVSTMAAIEKAIRDSELGNPASDGHQIRVGLPQLTEQRRKDYIKVAKTKAEEAHISVRNARRVTRDALDKLVKDKQTGEDEVHHAEKVLDAETKKRTDAIDELLKNKEAELLEV</sequence>
<dbReference type="PANTHER" id="PTHR20982">
    <property type="entry name" value="RIBOSOME RECYCLING FACTOR"/>
    <property type="match status" value="1"/>
</dbReference>
<dbReference type="Proteomes" id="UP000316196">
    <property type="component" value="Unassembled WGS sequence"/>
</dbReference>
<keyword evidence="3" id="KW-0963">Cytoplasm</keyword>
<evidence type="ECO:0000259" key="4">
    <source>
        <dbReference type="Pfam" id="PF01765"/>
    </source>
</evidence>
<dbReference type="Pfam" id="PF01765">
    <property type="entry name" value="RRF"/>
    <property type="match status" value="1"/>
</dbReference>
<evidence type="ECO:0000256" key="1">
    <source>
        <dbReference type="ARBA" id="ARBA00005912"/>
    </source>
</evidence>
<dbReference type="AlphaFoldDB" id="A0A542ZAC8"/>
<comment type="subcellular location">
    <subcellularLocation>
        <location evidence="3">Cytoplasm</location>
    </subcellularLocation>
</comment>
<dbReference type="GO" id="GO:0006415">
    <property type="term" value="P:translational termination"/>
    <property type="evidence" value="ECO:0007669"/>
    <property type="project" value="UniProtKB-UniRule"/>
</dbReference>
<feature type="domain" description="Ribosome recycling factor" evidence="4">
    <location>
        <begin position="40"/>
        <end position="201"/>
    </location>
</feature>
<comment type="function">
    <text evidence="3">Responsible for the release of ribosomes from messenger RNA at the termination of protein biosynthesis. May increase the efficiency of translation by recycling ribosomes from one round of translation to another.</text>
</comment>
<evidence type="ECO:0000256" key="3">
    <source>
        <dbReference type="HAMAP-Rule" id="MF_00040"/>
    </source>
</evidence>
<accession>A0A542ZAC8</accession>
<dbReference type="InterPro" id="IPR023584">
    <property type="entry name" value="Ribosome_recyc_fac_dom"/>
</dbReference>
<dbReference type="Gene3D" id="1.10.132.20">
    <property type="entry name" value="Ribosome-recycling factor"/>
    <property type="match status" value="1"/>
</dbReference>
<protein>
    <recommendedName>
        <fullName evidence="3">Ribosome-recycling factor</fullName>
        <shortName evidence="3">RRF</shortName>
    </recommendedName>
    <alternativeName>
        <fullName evidence="3">Ribosome-releasing factor</fullName>
    </alternativeName>
</protein>
<dbReference type="FunFam" id="3.30.1360.40:FF:000001">
    <property type="entry name" value="Ribosome-recycling factor"/>
    <property type="match status" value="1"/>
</dbReference>
<keyword evidence="2 3" id="KW-0648">Protein biosynthesis</keyword>
<dbReference type="HAMAP" id="MF_00040">
    <property type="entry name" value="RRF"/>
    <property type="match status" value="1"/>
</dbReference>
<reference evidence="5 6" key="1">
    <citation type="submission" date="2019-06" db="EMBL/GenBank/DDBJ databases">
        <title>Sequencing the genomes of 1000 actinobacteria strains.</title>
        <authorList>
            <person name="Klenk H.-P."/>
        </authorList>
    </citation>
    <scope>NUCLEOTIDE SEQUENCE [LARGE SCALE GENOMIC DNA]</scope>
    <source>
        <strain evidence="5 6">DSM 8251</strain>
    </source>
</reference>
<comment type="caution">
    <text evidence="5">The sequence shown here is derived from an EMBL/GenBank/DDBJ whole genome shotgun (WGS) entry which is preliminary data.</text>
</comment>
<keyword evidence="6" id="KW-1185">Reference proteome</keyword>
<gene>
    <name evidence="3" type="primary">frr</name>
    <name evidence="5" type="ORF">FB460_2373</name>
</gene>
<dbReference type="GO" id="GO:0005737">
    <property type="term" value="C:cytoplasm"/>
    <property type="evidence" value="ECO:0007669"/>
    <property type="project" value="UniProtKB-SubCell"/>
</dbReference>
<dbReference type="InterPro" id="IPR002661">
    <property type="entry name" value="Ribosome_recyc_fac"/>
</dbReference>
<dbReference type="GO" id="GO:0043023">
    <property type="term" value="F:ribosomal large subunit binding"/>
    <property type="evidence" value="ECO:0007669"/>
    <property type="project" value="TreeGrafter"/>
</dbReference>
<dbReference type="Gene3D" id="3.30.1360.40">
    <property type="match status" value="1"/>
</dbReference>
<dbReference type="EMBL" id="VFOR01000003">
    <property type="protein sequence ID" value="TQL57297.1"/>
    <property type="molecule type" value="Genomic_DNA"/>
</dbReference>
<dbReference type="SUPFAM" id="SSF55194">
    <property type="entry name" value="Ribosome recycling factor, RRF"/>
    <property type="match status" value="1"/>
</dbReference>
<organism evidence="5 6">
    <name type="scientific">Propioniferax innocua</name>
    <dbReference type="NCBI Taxonomy" id="1753"/>
    <lineage>
        <taxon>Bacteria</taxon>
        <taxon>Bacillati</taxon>
        <taxon>Actinomycetota</taxon>
        <taxon>Actinomycetes</taxon>
        <taxon>Propionibacteriales</taxon>
        <taxon>Propionibacteriaceae</taxon>
        <taxon>Propioniferax</taxon>
    </lineage>
</organism>
<dbReference type="NCBIfam" id="TIGR00496">
    <property type="entry name" value="frr"/>
    <property type="match status" value="1"/>
</dbReference>
<comment type="similarity">
    <text evidence="1 3">Belongs to the RRF family.</text>
</comment>
<name>A0A542ZAC8_9ACTN</name>
<dbReference type="PANTHER" id="PTHR20982:SF3">
    <property type="entry name" value="MITOCHONDRIAL RIBOSOME RECYCLING FACTOR PSEUDO 1"/>
    <property type="match status" value="1"/>
</dbReference>